<feature type="compositionally biased region" description="Basic and acidic residues" evidence="1">
    <location>
        <begin position="36"/>
        <end position="46"/>
    </location>
</feature>
<proteinExistence type="predicted"/>
<organism evidence="2 3">
    <name type="scientific">Halorubrum tibetense</name>
    <dbReference type="NCBI Taxonomy" id="175631"/>
    <lineage>
        <taxon>Archaea</taxon>
        <taxon>Methanobacteriati</taxon>
        <taxon>Methanobacteriota</taxon>
        <taxon>Stenosarchaea group</taxon>
        <taxon>Halobacteria</taxon>
        <taxon>Halobacteriales</taxon>
        <taxon>Haloferacaceae</taxon>
        <taxon>Halorubrum</taxon>
    </lineage>
</organism>
<dbReference type="RefSeq" id="WP_379780539.1">
    <property type="nucleotide sequence ID" value="NZ_JBHSWW010000069.1"/>
</dbReference>
<evidence type="ECO:0000313" key="2">
    <source>
        <dbReference type="EMBL" id="MFC6753165.1"/>
    </source>
</evidence>
<dbReference type="EMBL" id="JBHSWW010000069">
    <property type="protein sequence ID" value="MFC6753165.1"/>
    <property type="molecule type" value="Genomic_DNA"/>
</dbReference>
<feature type="compositionally biased region" description="Basic residues" evidence="1">
    <location>
        <begin position="16"/>
        <end position="25"/>
    </location>
</feature>
<protein>
    <submittedName>
        <fullName evidence="2">Uncharacterized protein</fullName>
    </submittedName>
</protein>
<feature type="region of interest" description="Disordered" evidence="1">
    <location>
        <begin position="121"/>
        <end position="145"/>
    </location>
</feature>
<sequence length="145" mass="15776">MVHVNDDPSEDAYCHRQSRERRPRGRGSEIGSGNDTAREHVDERHEHRNHHHRREEVVDGGDPRVVVDPLGVAADQSLVEVAAVVVTAVQVVAGGRPGGDGRLYRLGVEAPADVGSGVRDCREAGRAEEQQPPGDGEGIEERRDL</sequence>
<dbReference type="AlphaFoldDB" id="A0ABD5S9Q4"/>
<comment type="caution">
    <text evidence="2">The sequence shown here is derived from an EMBL/GenBank/DDBJ whole genome shotgun (WGS) entry which is preliminary data.</text>
</comment>
<evidence type="ECO:0000313" key="3">
    <source>
        <dbReference type="Proteomes" id="UP001596442"/>
    </source>
</evidence>
<keyword evidence="3" id="KW-1185">Reference proteome</keyword>
<name>A0ABD5S9Q4_9EURY</name>
<reference evidence="2 3" key="1">
    <citation type="journal article" date="2019" name="Int. J. Syst. Evol. Microbiol.">
        <title>The Global Catalogue of Microorganisms (GCM) 10K type strain sequencing project: providing services to taxonomists for standard genome sequencing and annotation.</title>
        <authorList>
            <consortium name="The Broad Institute Genomics Platform"/>
            <consortium name="The Broad Institute Genome Sequencing Center for Infectious Disease"/>
            <person name="Wu L."/>
            <person name="Ma J."/>
        </authorList>
    </citation>
    <scope>NUCLEOTIDE SEQUENCE [LARGE SCALE GENOMIC DNA]</scope>
    <source>
        <strain evidence="2 3">CGMCC 1.3239</strain>
    </source>
</reference>
<feature type="region of interest" description="Disordered" evidence="1">
    <location>
        <begin position="1"/>
        <end position="64"/>
    </location>
</feature>
<gene>
    <name evidence="2" type="ORF">ACFQEU_06750</name>
</gene>
<dbReference type="Proteomes" id="UP001596442">
    <property type="component" value="Unassembled WGS sequence"/>
</dbReference>
<accession>A0ABD5S9Q4</accession>
<evidence type="ECO:0000256" key="1">
    <source>
        <dbReference type="SAM" id="MobiDB-lite"/>
    </source>
</evidence>